<dbReference type="Pfam" id="PF10096">
    <property type="entry name" value="DUF2334"/>
    <property type="match status" value="1"/>
</dbReference>
<feature type="non-terminal residue" evidence="1">
    <location>
        <position position="109"/>
    </location>
</feature>
<proteinExistence type="predicted"/>
<name>A0A383EGY5_9ZZZZ</name>
<evidence type="ECO:0000313" key="1">
    <source>
        <dbReference type="EMBL" id="SVE55600.1"/>
    </source>
</evidence>
<organism evidence="1">
    <name type="scientific">marine metagenome</name>
    <dbReference type="NCBI Taxonomy" id="408172"/>
    <lineage>
        <taxon>unclassified sequences</taxon>
        <taxon>metagenomes</taxon>
        <taxon>ecological metagenomes</taxon>
    </lineage>
</organism>
<dbReference type="AlphaFoldDB" id="A0A383EGY5"/>
<reference evidence="1" key="1">
    <citation type="submission" date="2018-05" db="EMBL/GenBank/DDBJ databases">
        <authorList>
            <person name="Lanie J.A."/>
            <person name="Ng W.-L."/>
            <person name="Kazmierczak K.M."/>
            <person name="Andrzejewski T.M."/>
            <person name="Davidsen T.M."/>
            <person name="Wayne K.J."/>
            <person name="Tettelin H."/>
            <person name="Glass J.I."/>
            <person name="Rusch D."/>
            <person name="Podicherti R."/>
            <person name="Tsui H.-C.T."/>
            <person name="Winkler M.E."/>
        </authorList>
    </citation>
    <scope>NUCLEOTIDE SEQUENCE</scope>
</reference>
<protein>
    <recommendedName>
        <fullName evidence="2">NodB homology domain-containing protein</fullName>
    </recommendedName>
</protein>
<evidence type="ECO:0008006" key="2">
    <source>
        <dbReference type="Google" id="ProtNLM"/>
    </source>
</evidence>
<dbReference type="EMBL" id="UINC01225500">
    <property type="protein sequence ID" value="SVE55600.1"/>
    <property type="molecule type" value="Genomic_DNA"/>
</dbReference>
<sequence length="109" mass="12516">MKYYISIHDVAPNNLDSIENIILLMQSKYKINKLCLLVIPGLDWKTQQVEQLISWQNSGIEIAAHGWNHKSKSKTSFFHMIHGLFLSGNCAEHLSKSRDVLVDLMNNSY</sequence>
<gene>
    <name evidence="1" type="ORF">METZ01_LOCUS508454</name>
</gene>
<accession>A0A383EGY5</accession>
<dbReference type="InterPro" id="IPR018763">
    <property type="entry name" value="DUF2334"/>
</dbReference>